<dbReference type="GO" id="GO:0046656">
    <property type="term" value="P:folic acid biosynthetic process"/>
    <property type="evidence" value="ECO:0007669"/>
    <property type="project" value="UniProtKB-KW"/>
</dbReference>
<dbReference type="GO" id="GO:0003848">
    <property type="term" value="F:2-amino-4-hydroxy-6-hydroxymethyldihydropteridine diphosphokinase activity"/>
    <property type="evidence" value="ECO:0007669"/>
    <property type="project" value="UniProtKB-EC"/>
</dbReference>
<evidence type="ECO:0000256" key="1">
    <source>
        <dbReference type="ARBA" id="ARBA00005051"/>
    </source>
</evidence>
<keyword evidence="9" id="KW-0289">Folate biosynthesis</keyword>
<gene>
    <name evidence="14" type="primary">folK</name>
    <name evidence="14" type="ORF">COA96_06650</name>
</gene>
<evidence type="ECO:0000256" key="7">
    <source>
        <dbReference type="ARBA" id="ARBA00022777"/>
    </source>
</evidence>
<dbReference type="SUPFAM" id="SSF55083">
    <property type="entry name" value="6-hydroxymethyl-7,8-dihydropterin pyrophosphokinase, HPPK"/>
    <property type="match status" value="1"/>
</dbReference>
<evidence type="ECO:0000256" key="4">
    <source>
        <dbReference type="ARBA" id="ARBA00016218"/>
    </source>
</evidence>
<evidence type="ECO:0000256" key="3">
    <source>
        <dbReference type="ARBA" id="ARBA00013253"/>
    </source>
</evidence>
<comment type="similarity">
    <text evidence="2">Belongs to the HPPK family.</text>
</comment>
<dbReference type="Gene3D" id="3.30.70.560">
    <property type="entry name" value="7,8-Dihydro-6-hydroxymethylpterin-pyrophosphokinase HPPK"/>
    <property type="match status" value="1"/>
</dbReference>
<keyword evidence="5" id="KW-0808">Transferase</keyword>
<dbReference type="Pfam" id="PF01288">
    <property type="entry name" value="HPPK"/>
    <property type="match status" value="1"/>
</dbReference>
<evidence type="ECO:0000313" key="14">
    <source>
        <dbReference type="EMBL" id="PCJ25920.1"/>
    </source>
</evidence>
<protein>
    <recommendedName>
        <fullName evidence="4">2-amino-4-hydroxy-6-hydroxymethyldihydropteridine pyrophosphokinase</fullName>
        <ecNumber evidence="3">2.7.6.3</ecNumber>
    </recommendedName>
    <alternativeName>
        <fullName evidence="11">6-hydroxymethyl-7,8-dihydropterin pyrophosphokinase</fullName>
    </alternativeName>
    <alternativeName>
        <fullName evidence="12">7,8-dihydro-6-hydroxymethylpterin-pyrophosphokinase</fullName>
    </alternativeName>
</protein>
<dbReference type="PANTHER" id="PTHR43071:SF1">
    <property type="entry name" value="2-AMINO-4-HYDROXY-6-HYDROXYMETHYLDIHYDROPTERIDINE PYROPHOSPHOKINASE"/>
    <property type="match status" value="1"/>
</dbReference>
<organism evidence="14 15">
    <name type="scientific">SAR86 cluster bacterium</name>
    <dbReference type="NCBI Taxonomy" id="2030880"/>
    <lineage>
        <taxon>Bacteria</taxon>
        <taxon>Pseudomonadati</taxon>
        <taxon>Pseudomonadota</taxon>
        <taxon>Gammaproteobacteria</taxon>
        <taxon>SAR86 cluster</taxon>
    </lineage>
</organism>
<dbReference type="AlphaFoldDB" id="A0A2A5B3I9"/>
<feature type="domain" description="7,8-dihydro-6-hydroxymethylpterin-pyrophosphokinase" evidence="13">
    <location>
        <begin position="18"/>
        <end position="153"/>
    </location>
</feature>
<accession>A0A2A5B3I9</accession>
<evidence type="ECO:0000256" key="11">
    <source>
        <dbReference type="ARBA" id="ARBA00029766"/>
    </source>
</evidence>
<sequence>MSSQASITTESLDTVTAYISLGSNLPSKFGEPKATVLAAIERLAAFAQATPLASSLYSTEPVACPLGTPDFVNAAVLLVVSVSLSAESLLLALLDIEKQFGRQPASIRNSARCLDLDLISYENQIVNDEFLILPHPRATQRRFVLQPLAEIAPNLVLPGQSHTVTQLLDQLANPNVA</sequence>
<dbReference type="GO" id="GO:0005524">
    <property type="term" value="F:ATP binding"/>
    <property type="evidence" value="ECO:0007669"/>
    <property type="project" value="UniProtKB-KW"/>
</dbReference>
<dbReference type="GO" id="GO:0016301">
    <property type="term" value="F:kinase activity"/>
    <property type="evidence" value="ECO:0007669"/>
    <property type="project" value="UniProtKB-KW"/>
</dbReference>
<evidence type="ECO:0000313" key="15">
    <source>
        <dbReference type="Proteomes" id="UP000218327"/>
    </source>
</evidence>
<evidence type="ECO:0000256" key="5">
    <source>
        <dbReference type="ARBA" id="ARBA00022679"/>
    </source>
</evidence>
<evidence type="ECO:0000256" key="10">
    <source>
        <dbReference type="ARBA" id="ARBA00029409"/>
    </source>
</evidence>
<dbReference type="NCBIfam" id="TIGR01498">
    <property type="entry name" value="folK"/>
    <property type="match status" value="1"/>
</dbReference>
<evidence type="ECO:0000256" key="2">
    <source>
        <dbReference type="ARBA" id="ARBA00005810"/>
    </source>
</evidence>
<evidence type="ECO:0000256" key="8">
    <source>
        <dbReference type="ARBA" id="ARBA00022840"/>
    </source>
</evidence>
<comment type="caution">
    <text evidence="14">The sequence shown here is derived from an EMBL/GenBank/DDBJ whole genome shotgun (WGS) entry which is preliminary data.</text>
</comment>
<dbReference type="EMBL" id="NVVJ01000014">
    <property type="protein sequence ID" value="PCJ25920.1"/>
    <property type="molecule type" value="Genomic_DNA"/>
</dbReference>
<name>A0A2A5B3I9_9GAMM</name>
<evidence type="ECO:0000256" key="9">
    <source>
        <dbReference type="ARBA" id="ARBA00022909"/>
    </source>
</evidence>
<dbReference type="CDD" id="cd00483">
    <property type="entry name" value="HPPK"/>
    <property type="match status" value="1"/>
</dbReference>
<keyword evidence="8" id="KW-0067">ATP-binding</keyword>
<dbReference type="GO" id="GO:0046654">
    <property type="term" value="P:tetrahydrofolate biosynthetic process"/>
    <property type="evidence" value="ECO:0007669"/>
    <property type="project" value="UniProtKB-UniPathway"/>
</dbReference>
<dbReference type="UniPathway" id="UPA00077">
    <property type="reaction ID" value="UER00155"/>
</dbReference>
<keyword evidence="7 14" id="KW-0418">Kinase</keyword>
<comment type="function">
    <text evidence="10">Catalyzes the transfer of pyrophosphate from adenosine triphosphate (ATP) to 6-hydroxymethyl-7,8-dihydropterin, an enzymatic step in folate biosynthesis pathway.</text>
</comment>
<proteinExistence type="inferred from homology"/>
<reference evidence="15" key="1">
    <citation type="submission" date="2017-08" db="EMBL/GenBank/DDBJ databases">
        <title>A dynamic microbial community with high functional redundancy inhabits the cold, oxic subseafloor aquifer.</title>
        <authorList>
            <person name="Tully B.J."/>
            <person name="Wheat C.G."/>
            <person name="Glazer B.T."/>
            <person name="Huber J.A."/>
        </authorList>
    </citation>
    <scope>NUCLEOTIDE SEQUENCE [LARGE SCALE GENOMIC DNA]</scope>
</reference>
<dbReference type="InterPro" id="IPR035907">
    <property type="entry name" value="Hppk_sf"/>
</dbReference>
<dbReference type="PANTHER" id="PTHR43071">
    <property type="entry name" value="2-AMINO-4-HYDROXY-6-HYDROXYMETHYLDIHYDROPTERIDINE PYROPHOSPHOKINASE"/>
    <property type="match status" value="1"/>
</dbReference>
<dbReference type="Proteomes" id="UP000218327">
    <property type="component" value="Unassembled WGS sequence"/>
</dbReference>
<dbReference type="InterPro" id="IPR000550">
    <property type="entry name" value="Hppk"/>
</dbReference>
<evidence type="ECO:0000256" key="6">
    <source>
        <dbReference type="ARBA" id="ARBA00022741"/>
    </source>
</evidence>
<evidence type="ECO:0000259" key="13">
    <source>
        <dbReference type="Pfam" id="PF01288"/>
    </source>
</evidence>
<keyword evidence="6" id="KW-0547">Nucleotide-binding</keyword>
<comment type="pathway">
    <text evidence="1">Cofactor biosynthesis; tetrahydrofolate biosynthesis; 2-amino-4-hydroxy-6-hydroxymethyl-7,8-dihydropteridine diphosphate from 7,8-dihydroneopterin triphosphate: step 4/4.</text>
</comment>
<evidence type="ECO:0000256" key="12">
    <source>
        <dbReference type="ARBA" id="ARBA00033413"/>
    </source>
</evidence>
<dbReference type="EC" id="2.7.6.3" evidence="3"/>